<evidence type="ECO:0000256" key="3">
    <source>
        <dbReference type="ARBA" id="ARBA00022827"/>
    </source>
</evidence>
<dbReference type="SUPFAM" id="SSF51905">
    <property type="entry name" value="FAD/NAD(P)-binding domain"/>
    <property type="match status" value="2"/>
</dbReference>
<dbReference type="PANTHER" id="PTHR43557:SF2">
    <property type="entry name" value="RIESKE DOMAIN-CONTAINING PROTEIN-RELATED"/>
    <property type="match status" value="1"/>
</dbReference>
<evidence type="ECO:0000256" key="1">
    <source>
        <dbReference type="ARBA" id="ARBA00001974"/>
    </source>
</evidence>
<dbReference type="PANTHER" id="PTHR43557">
    <property type="entry name" value="APOPTOSIS-INDUCING FACTOR 1"/>
    <property type="match status" value="1"/>
</dbReference>
<dbReference type="RefSeq" id="WP_345450882.1">
    <property type="nucleotide sequence ID" value="NZ_BAABKK010000024.1"/>
</dbReference>
<dbReference type="InterPro" id="IPR023753">
    <property type="entry name" value="FAD/NAD-binding_dom"/>
</dbReference>
<keyword evidence="7" id="KW-1185">Reference proteome</keyword>
<dbReference type="PROSITE" id="PS51257">
    <property type="entry name" value="PROKAR_LIPOPROTEIN"/>
    <property type="match status" value="1"/>
</dbReference>
<dbReference type="EMBL" id="BAABKK010000024">
    <property type="protein sequence ID" value="GAA5197837.1"/>
    <property type="molecule type" value="Genomic_DNA"/>
</dbReference>
<sequence length="404" mass="42382">MTMRRIVVVGNGIAGLTACDSLRSAGFDGELTVVGAERHQPYSRPALSKALLHSADGSSVDGSSVDALQAHELPKPGHEASELLGISATGLDVDARLVQLDGGDELPYDGLVIASGSRAKRLTALGQGKGSSRELTLRTIEDAILLRERLASRPSVVVIGGGPLGMEVASGCLHVGCEVTLVADAKPLSGQLGDYLGDTFTSAAMRQGLRVVVGGKAFLVESDAGTRVVLADGTELEADLVVTAVGDEPNTDWLAGTRLLLDGALRVDTRGRLRPDIVAAGDVAFFPSSRGVRRVPLWTSAIDQAKAAAVGLLKGDAAPEFTFQPYFWTEAFGLSLKSVGFTPVVGAPDYCEPGEDRDSMLLRWEDKDGSGTAAAINYRIPVPKLRRLADVGPRAFFPAQGLKL</sequence>
<evidence type="ECO:0000256" key="4">
    <source>
        <dbReference type="ARBA" id="ARBA00023002"/>
    </source>
</evidence>
<accession>A0ABP9SL12</accession>
<dbReference type="Pfam" id="PF07992">
    <property type="entry name" value="Pyr_redox_2"/>
    <property type="match status" value="1"/>
</dbReference>
<evidence type="ECO:0000256" key="2">
    <source>
        <dbReference type="ARBA" id="ARBA00022630"/>
    </source>
</evidence>
<keyword evidence="3" id="KW-0274">FAD</keyword>
<comment type="caution">
    <text evidence="6">The sequence shown here is derived from an EMBL/GenBank/DDBJ whole genome shotgun (WGS) entry which is preliminary data.</text>
</comment>
<dbReference type="PRINTS" id="PR00368">
    <property type="entry name" value="FADPNR"/>
</dbReference>
<gene>
    <name evidence="6" type="ORF">GCM10023346_33590</name>
</gene>
<proteinExistence type="predicted"/>
<keyword evidence="4" id="KW-0560">Oxidoreductase</keyword>
<organism evidence="6 7">
    <name type="scientific">Arthrobacter gyeryongensis</name>
    <dbReference type="NCBI Taxonomy" id="1650592"/>
    <lineage>
        <taxon>Bacteria</taxon>
        <taxon>Bacillati</taxon>
        <taxon>Actinomycetota</taxon>
        <taxon>Actinomycetes</taxon>
        <taxon>Micrococcales</taxon>
        <taxon>Micrococcaceae</taxon>
        <taxon>Arthrobacter</taxon>
    </lineage>
</organism>
<evidence type="ECO:0000259" key="5">
    <source>
        <dbReference type="Pfam" id="PF07992"/>
    </source>
</evidence>
<dbReference type="PRINTS" id="PR00411">
    <property type="entry name" value="PNDRDTASEI"/>
</dbReference>
<feature type="domain" description="FAD/NAD(P)-binding" evidence="5">
    <location>
        <begin position="5"/>
        <end position="305"/>
    </location>
</feature>
<comment type="cofactor">
    <cofactor evidence="1">
        <name>FAD</name>
        <dbReference type="ChEBI" id="CHEBI:57692"/>
    </cofactor>
</comment>
<protein>
    <submittedName>
        <fullName evidence="6">FAD-dependent oxidoreductase</fullName>
    </submittedName>
</protein>
<keyword evidence="2" id="KW-0285">Flavoprotein</keyword>
<dbReference type="InterPro" id="IPR036188">
    <property type="entry name" value="FAD/NAD-bd_sf"/>
</dbReference>
<dbReference type="InterPro" id="IPR050446">
    <property type="entry name" value="FAD-oxidoreductase/Apoptosis"/>
</dbReference>
<dbReference type="Gene3D" id="3.50.50.60">
    <property type="entry name" value="FAD/NAD(P)-binding domain"/>
    <property type="match status" value="2"/>
</dbReference>
<evidence type="ECO:0000313" key="6">
    <source>
        <dbReference type="EMBL" id="GAA5197837.1"/>
    </source>
</evidence>
<reference evidence="7" key="1">
    <citation type="journal article" date="2019" name="Int. J. Syst. Evol. Microbiol.">
        <title>The Global Catalogue of Microorganisms (GCM) 10K type strain sequencing project: providing services to taxonomists for standard genome sequencing and annotation.</title>
        <authorList>
            <consortium name="The Broad Institute Genomics Platform"/>
            <consortium name="The Broad Institute Genome Sequencing Center for Infectious Disease"/>
            <person name="Wu L."/>
            <person name="Ma J."/>
        </authorList>
    </citation>
    <scope>NUCLEOTIDE SEQUENCE [LARGE SCALE GENOMIC DNA]</scope>
    <source>
        <strain evidence="7">JCM 18514</strain>
    </source>
</reference>
<name>A0ABP9SL12_9MICC</name>
<evidence type="ECO:0000313" key="7">
    <source>
        <dbReference type="Proteomes" id="UP001500200"/>
    </source>
</evidence>
<dbReference type="Proteomes" id="UP001500200">
    <property type="component" value="Unassembled WGS sequence"/>
</dbReference>